<keyword evidence="2 4" id="KW-0689">Ribosomal protein</keyword>
<comment type="subunit">
    <text evidence="4">Part of the 50S ribosomal subunit.</text>
</comment>
<dbReference type="Gene3D" id="3.90.930.12">
    <property type="entry name" value="Ribosomal protein L6, alpha-beta domain"/>
    <property type="match status" value="2"/>
</dbReference>
<evidence type="ECO:0000256" key="6">
    <source>
        <dbReference type="RuleBase" id="RU003870"/>
    </source>
</evidence>
<name>A0A060QL77_9PROT</name>
<dbReference type="eggNOG" id="COG0097">
    <property type="taxonomic scope" value="Bacteria"/>
</dbReference>
<dbReference type="SUPFAM" id="SSF56053">
    <property type="entry name" value="Ribosomal protein L6"/>
    <property type="match status" value="2"/>
</dbReference>
<evidence type="ECO:0000256" key="5">
    <source>
        <dbReference type="RuleBase" id="RU003869"/>
    </source>
</evidence>
<dbReference type="GO" id="GO:0019843">
    <property type="term" value="F:rRNA binding"/>
    <property type="evidence" value="ECO:0007669"/>
    <property type="project" value="UniProtKB-UniRule"/>
</dbReference>
<dbReference type="GeneID" id="78225829"/>
<feature type="domain" description="Large ribosomal subunit protein uL6 alpha-beta" evidence="7">
    <location>
        <begin position="11"/>
        <end position="83"/>
    </location>
</feature>
<dbReference type="GO" id="GO:0022625">
    <property type="term" value="C:cytosolic large ribosomal subunit"/>
    <property type="evidence" value="ECO:0007669"/>
    <property type="project" value="UniProtKB-UniRule"/>
</dbReference>
<comment type="caution">
    <text evidence="8">The sequence shown here is derived from an EMBL/GenBank/DDBJ whole genome shotgun (WGS) entry which is preliminary data.</text>
</comment>
<dbReference type="InterPro" id="IPR000702">
    <property type="entry name" value="Ribosomal_uL6-like"/>
</dbReference>
<dbReference type="GO" id="GO:0002181">
    <property type="term" value="P:cytoplasmic translation"/>
    <property type="evidence" value="ECO:0007669"/>
    <property type="project" value="TreeGrafter"/>
</dbReference>
<evidence type="ECO:0000259" key="7">
    <source>
        <dbReference type="Pfam" id="PF00347"/>
    </source>
</evidence>
<comment type="similarity">
    <text evidence="1 4 5">Belongs to the universal ribosomal protein uL6 family.</text>
</comment>
<evidence type="ECO:0000313" key="8">
    <source>
        <dbReference type="EMBL" id="CDG40082.1"/>
    </source>
</evidence>
<dbReference type="PIRSF" id="PIRSF002162">
    <property type="entry name" value="Ribosomal_L6"/>
    <property type="match status" value="1"/>
</dbReference>
<sequence length="178" mass="19416">MSRVGKYPVVIPAGVDVSIADGSLTAKGKRGSLSMPLTRFVQAKVEDGKVSILPVGNRSRETWTMWGTTRAIVANLVKGVSEGFSKTLEITGTGFRASVQGSNLVMNLGYSHDVVYPIPADVKITTPRPTAITVEGNDKQRVGQVALDIRNFRKPEPYKGKGVRYETEVLRRKEGKKK</sequence>
<dbReference type="GO" id="GO:0003735">
    <property type="term" value="F:structural constituent of ribosome"/>
    <property type="evidence" value="ECO:0007669"/>
    <property type="project" value="UniProtKB-UniRule"/>
</dbReference>
<evidence type="ECO:0000256" key="4">
    <source>
        <dbReference type="HAMAP-Rule" id="MF_01365"/>
    </source>
</evidence>
<evidence type="ECO:0000256" key="2">
    <source>
        <dbReference type="ARBA" id="ARBA00022980"/>
    </source>
</evidence>
<dbReference type="PANTHER" id="PTHR11655">
    <property type="entry name" value="60S/50S RIBOSOMAL PROTEIN L6/L9"/>
    <property type="match status" value="1"/>
</dbReference>
<dbReference type="InterPro" id="IPR020040">
    <property type="entry name" value="Ribosomal_uL6_a/b-dom"/>
</dbReference>
<feature type="domain" description="Large ribosomal subunit protein uL6 alpha-beta" evidence="7">
    <location>
        <begin position="92"/>
        <end position="165"/>
    </location>
</feature>
<dbReference type="NCBIfam" id="TIGR03654">
    <property type="entry name" value="L6_bact"/>
    <property type="match status" value="1"/>
</dbReference>
<evidence type="ECO:0000313" key="9">
    <source>
        <dbReference type="Proteomes" id="UP000027583"/>
    </source>
</evidence>
<keyword evidence="4 6" id="KW-0694">RNA-binding</keyword>
<reference evidence="8 9" key="2">
    <citation type="journal article" date="2014" name="PLoS ONE">
        <title>Evolution of mitochondria reconstructed from the energy metabolism of living bacteria.</title>
        <authorList>
            <person name="Degli Esposti M."/>
            <person name="Chouaia B."/>
            <person name="Comandatore F."/>
            <person name="Crotti E."/>
            <person name="Sassera D."/>
            <person name="Lievens P.M."/>
            <person name="Daffonchio D."/>
            <person name="Bandi C."/>
        </authorList>
    </citation>
    <scope>NUCLEOTIDE SEQUENCE [LARGE SCALE GENOMIC DNA]</scope>
    <source>
        <strain evidence="8 9">SF2.1</strain>
    </source>
</reference>
<keyword evidence="3 4" id="KW-0687">Ribonucleoprotein</keyword>
<reference evidence="8 9" key="1">
    <citation type="journal article" date="2014" name="Genome Biol. Evol.">
        <title>Acetic acid bacteria genomes reveal functional traits for adaptation to life in insect guts.</title>
        <authorList>
            <person name="Chouaia B."/>
            <person name="Gaiarsa S."/>
            <person name="Crotti E."/>
            <person name="Comandatore F."/>
            <person name="Degli Esposti M."/>
            <person name="Ricci I."/>
            <person name="Alma A."/>
            <person name="Favia G."/>
            <person name="Bandi C."/>
            <person name="Daffonchio D."/>
        </authorList>
    </citation>
    <scope>NUCLEOTIDE SEQUENCE [LARGE SCALE GENOMIC DNA]</scope>
    <source>
        <strain evidence="8 9">SF2.1</strain>
    </source>
</reference>
<dbReference type="PRINTS" id="PR00059">
    <property type="entry name" value="RIBOSOMALL6"/>
</dbReference>
<dbReference type="Proteomes" id="UP000027583">
    <property type="component" value="Unassembled WGS sequence"/>
</dbReference>
<evidence type="ECO:0000256" key="1">
    <source>
        <dbReference type="ARBA" id="ARBA00009356"/>
    </source>
</evidence>
<dbReference type="Pfam" id="PF00347">
    <property type="entry name" value="Ribosomal_L6"/>
    <property type="match status" value="2"/>
</dbReference>
<dbReference type="PROSITE" id="PS00525">
    <property type="entry name" value="RIBOSOMAL_L6_1"/>
    <property type="match status" value="1"/>
</dbReference>
<dbReference type="InterPro" id="IPR019906">
    <property type="entry name" value="Ribosomal_uL6_bac-type"/>
</dbReference>
<protein>
    <recommendedName>
        <fullName evidence="4">Large ribosomal subunit protein uL6</fullName>
    </recommendedName>
</protein>
<dbReference type="AlphaFoldDB" id="A0A060QL77"/>
<proteinExistence type="inferred from homology"/>
<dbReference type="HAMAP" id="MF_01365_B">
    <property type="entry name" value="Ribosomal_uL6_B"/>
    <property type="match status" value="1"/>
</dbReference>
<dbReference type="InterPro" id="IPR002358">
    <property type="entry name" value="Ribosomal_uL6_CS"/>
</dbReference>
<dbReference type="PANTHER" id="PTHR11655:SF14">
    <property type="entry name" value="LARGE RIBOSOMAL SUBUNIT PROTEIN UL6M"/>
    <property type="match status" value="1"/>
</dbReference>
<comment type="function">
    <text evidence="4 6">This protein binds to the 23S rRNA, and is important in its secondary structure. It is located near the subunit interface in the base of the L7/L12 stalk, and near the tRNA binding site of the peptidyltransferase center.</text>
</comment>
<keyword evidence="4 6" id="KW-0699">rRNA-binding</keyword>
<gene>
    <name evidence="4" type="primary">rplF</name>
    <name evidence="8" type="ORF">ASAP_2037</name>
</gene>
<dbReference type="FunFam" id="3.90.930.12:FF:000001">
    <property type="entry name" value="50S ribosomal protein L6"/>
    <property type="match status" value="1"/>
</dbReference>
<organism evidence="8 9">
    <name type="scientific">Asaia bogorensis</name>
    <dbReference type="NCBI Taxonomy" id="91915"/>
    <lineage>
        <taxon>Bacteria</taxon>
        <taxon>Pseudomonadati</taxon>
        <taxon>Pseudomonadota</taxon>
        <taxon>Alphaproteobacteria</taxon>
        <taxon>Acetobacterales</taxon>
        <taxon>Acetobacteraceae</taxon>
        <taxon>Asaia</taxon>
    </lineage>
</organism>
<dbReference type="EMBL" id="CBLX010000013">
    <property type="protein sequence ID" value="CDG40082.1"/>
    <property type="molecule type" value="Genomic_DNA"/>
</dbReference>
<accession>A0A060QL77</accession>
<dbReference type="InterPro" id="IPR036789">
    <property type="entry name" value="Ribosomal_uL6-like_a/b-dom_sf"/>
</dbReference>
<dbReference type="RefSeq" id="WP_023978989.1">
    <property type="nucleotide sequence ID" value="NZ_CBLX010000013.1"/>
</dbReference>
<evidence type="ECO:0000256" key="3">
    <source>
        <dbReference type="ARBA" id="ARBA00023274"/>
    </source>
</evidence>